<evidence type="ECO:0000256" key="3">
    <source>
        <dbReference type="SAM" id="SignalP"/>
    </source>
</evidence>
<feature type="region of interest" description="Disordered" evidence="2">
    <location>
        <begin position="220"/>
        <end position="246"/>
    </location>
</feature>
<proteinExistence type="predicted"/>
<feature type="chain" id="PRO_5012428278" evidence="3">
    <location>
        <begin position="25"/>
        <end position="2948"/>
    </location>
</feature>
<dbReference type="CDD" id="cd00053">
    <property type="entry name" value="EGF"/>
    <property type="match status" value="1"/>
</dbReference>
<dbReference type="InterPro" id="IPR029473">
    <property type="entry name" value="MOR2-PAG1_mid"/>
</dbReference>
<dbReference type="OrthoDB" id="6018878at2759"/>
<feature type="compositionally biased region" description="Basic and acidic residues" evidence="2">
    <location>
        <begin position="1620"/>
        <end position="1668"/>
    </location>
</feature>
<feature type="region of interest" description="Disordered" evidence="2">
    <location>
        <begin position="2578"/>
        <end position="2602"/>
    </location>
</feature>
<dbReference type="InterPro" id="IPR016024">
    <property type="entry name" value="ARM-type_fold"/>
</dbReference>
<gene>
    <name evidence="5" type="primary">FRYL</name>
    <name evidence="5" type="ORF">AWC38_SpisGene14784</name>
</gene>
<feature type="signal peptide" evidence="3">
    <location>
        <begin position="1"/>
        <end position="24"/>
    </location>
</feature>
<dbReference type="Gene3D" id="2.10.25.10">
    <property type="entry name" value="Laminin"/>
    <property type="match status" value="1"/>
</dbReference>
<dbReference type="SUPFAM" id="SSF48371">
    <property type="entry name" value="ARM repeat"/>
    <property type="match status" value="2"/>
</dbReference>
<comment type="caution">
    <text evidence="5">The sequence shown here is derived from an EMBL/GenBank/DDBJ whole genome shotgun (WGS) entry which is preliminary data.</text>
</comment>
<dbReference type="PANTHER" id="PTHR12295">
    <property type="entry name" value="FURRY-RELATED"/>
    <property type="match status" value="1"/>
</dbReference>
<dbReference type="InterPro" id="IPR025614">
    <property type="entry name" value="Cell_morpho_N"/>
</dbReference>
<feature type="domain" description="EGF-like" evidence="4">
    <location>
        <begin position="70"/>
        <end position="107"/>
    </location>
</feature>
<dbReference type="Pfam" id="PF14225">
    <property type="entry name" value="MOR2-PAG1_C"/>
    <property type="match status" value="1"/>
</dbReference>
<evidence type="ECO:0000256" key="2">
    <source>
        <dbReference type="SAM" id="MobiDB-lite"/>
    </source>
</evidence>
<name>A0A2B4RX04_STYPI</name>
<organism evidence="5 6">
    <name type="scientific">Stylophora pistillata</name>
    <name type="common">Smooth cauliflower coral</name>
    <dbReference type="NCBI Taxonomy" id="50429"/>
    <lineage>
        <taxon>Eukaryota</taxon>
        <taxon>Metazoa</taxon>
        <taxon>Cnidaria</taxon>
        <taxon>Anthozoa</taxon>
        <taxon>Hexacorallia</taxon>
        <taxon>Scleractinia</taxon>
        <taxon>Astrocoeniina</taxon>
        <taxon>Pocilloporidae</taxon>
        <taxon>Stylophora</taxon>
    </lineage>
</organism>
<dbReference type="EMBL" id="LSMT01000305">
    <property type="protein sequence ID" value="PFX20752.1"/>
    <property type="molecule type" value="Genomic_DNA"/>
</dbReference>
<feature type="compositionally biased region" description="Polar residues" evidence="2">
    <location>
        <begin position="2587"/>
        <end position="2602"/>
    </location>
</feature>
<comment type="caution">
    <text evidence="1">Lacks conserved residue(s) required for the propagation of feature annotation.</text>
</comment>
<dbReference type="PANTHER" id="PTHR12295:SF30">
    <property type="entry name" value="PROTEIN FURRY"/>
    <property type="match status" value="1"/>
</dbReference>
<accession>A0A2B4RX04</accession>
<evidence type="ECO:0000256" key="1">
    <source>
        <dbReference type="PROSITE-ProRule" id="PRU00076"/>
    </source>
</evidence>
<feature type="region of interest" description="Disordered" evidence="2">
    <location>
        <begin position="1027"/>
        <end position="1052"/>
    </location>
</feature>
<dbReference type="GO" id="GO:0030427">
    <property type="term" value="C:site of polarized growth"/>
    <property type="evidence" value="ECO:0007669"/>
    <property type="project" value="TreeGrafter"/>
</dbReference>
<dbReference type="InterPro" id="IPR000742">
    <property type="entry name" value="EGF"/>
</dbReference>
<dbReference type="InterPro" id="IPR025481">
    <property type="entry name" value="Cell_Morphogen_C"/>
</dbReference>
<dbReference type="InterPro" id="IPR039867">
    <property type="entry name" value="Furry/Tao3/Mor2"/>
</dbReference>
<reference evidence="6" key="1">
    <citation type="journal article" date="2017" name="bioRxiv">
        <title>Comparative analysis of the genomes of Stylophora pistillata and Acropora digitifera provides evidence for extensive differences between species of corals.</title>
        <authorList>
            <person name="Voolstra C.R."/>
            <person name="Li Y."/>
            <person name="Liew Y.J."/>
            <person name="Baumgarten S."/>
            <person name="Zoccola D."/>
            <person name="Flot J.-F."/>
            <person name="Tambutte S."/>
            <person name="Allemand D."/>
            <person name="Aranda M."/>
        </authorList>
    </citation>
    <scope>NUCLEOTIDE SEQUENCE [LARGE SCALE GENOMIC DNA]</scope>
</reference>
<dbReference type="InterPro" id="IPR045842">
    <property type="entry name" value="Fry_C"/>
</dbReference>
<sequence>MRIREDMRYWCLVLFISYLATVDAEGCRSTSSGEPLPTDCNSCLYLERIDTGGCIKTCPEGFEEQEAARIPRGCKKNPCRDGGTCEDLGDEKYDCKCTKDYQGDHYEIEDVKASNALENGLVLPWGQPPERQTTAAASDVTPGEFVLRHLFRDFTDLAEKKIETILTEPLERPLSKSLQRGEDAQFDQLLNSLNSVAEYSLPSLLTTLFKWYEKQQNKTGESETDGYKGKGNVSKPKGGSESPKLQSKFHVNKDHLTERRDLAVDFLFCLVLIEVLKQLPVHPVNDGYVQYILSLAFRHFKQRDSYSTSPTAANGEIIAALYAEVLGVLAQACFLSVKKRFVTEFKEHQNNPSVFVNIIYGMKYLRIKLYPVEELEESFNFMRDCAALFVDSRDKEVKHAFAFMFVEILLPVAAGANRELNVPALKSFVDTMYHHAFDLTKKTRHSQAIYPLVTVLLCVSQKAFFLSSWPSFLSMCLGTLKQRDVKMQKVAMECLYRLVWVYMIRIKGESNTATVSRLRSITDVLFPRGSRAVVPREAPMNYFVKIIQFIAQEKLDFAMNDIVFDLLSVNRTSRQISPERMNIGLRAFFVIADSLQKKGTEAPAMPTSTAPFPSGNTARVRRVASMKNLTESQASSIGLANYYHSIRKTLDSIIRSLDSQIGRPLMMTNPHCSHKEPEDIATGERKPKVDPKIELFRTCIAAIPRCIPEGRTKMELVDLLSRLTVHMDEELRGLALSSLQSLMLDFADWKEITVLGFIKFILREIQDNLPSLLDSAVRMLLQLLAHWKTLVSAGPEDSKSAQEVQLELSAHSLPCDKEVDRVTVLHNVEGFALVMLCSIHPTIRRLAFLVLKEVRTLSSLMDLTEKEKSDKLVLNVIDQVFPTVLEKVLHSIPQSEKLFTGPIANMDITVVNERLSGNMDKETGEQLNIALHSFFWSSLMAGLLNKWYLPELCPSALQFCWPNIFNRLLTVYSLIDSGASGIDSITRLSSVYSRGPKKTLNTSHVCLFRNYLIFACCAYLRSLSLRSDSPEHDAGTSSEGSETRGDSRPPSPNMVDSLFRFAVPLLKSDCSDIREAVIIGLGRTSPSSFRELLEELQFLLREALDRRAESVRRRRKRDVLRAYLVRIFELNAEHGCFQDSASELVTEDGLSAIFTEYIEGTRSYLETESDKDMPAIMQLRLHFANFIYKMITSVPASLRRNLLPDDLRCNLFFLFSSWCAHFGIKVQGLEKTPLISSAQSNDLELASLHAMCGLLQCGPAFDPNGLATGGYLYHWLQTVLNSPKERIHQLGHVTLVSLLENNANIPSLLYWVIDKCYMGSSLVVSGCFRALVSVFTKSEYPCEMIPILNVVLFKTADSSLDIREKAAQLLQLLERRFFPFTTPSLSCAFRCSYSQCQRTLSQALAAAHPEITIHMFEEMTARFEMTSSIGQRCIMQYMLPWLANVELVDLSNSSPTPPELNIETEEEEQQTDAMSPVKLEGEGWGSVEATQLVLNNLFYITVKYDEVFSKEIEEAWGSLCSRWVNNIHEILGYLIALAGIIGSSEVLIHAKKLAVYVARANKQKTIEELMEELKLTETVASQFERCEDAPFFRPLQKTSCSRDSVIEGPSGEESGSLAQKETKPQAKVVKEETKTDDEQSRKVSRDERKESKEERHNGKEEKKEKGDSLPRSLENDALDSNVPLAEPEEVDQIEEEDKPEGAWAQEWMIMAHRLVNSGLTLSLPVPEGEKFFAPLPDILPFASFVASLYRCNFALTLLAELVLDQASVDWEEHLPLMLHVIFLALDHGKALVYEHSKRLLVNLIIVLVCRGDHVSLAQSLFNFVTISEQGLGKHGLLKSSWTLDVGNFVGVPGPGAGAGTGAECDTQGVSSVQSNAASAGTSLYESAAGGSSLNITLPPEENSANRLVEQIQELIEFLANRLVESVGDGSEDVQGYVMEILLTLETASDWAMTDHSNRSNLEQGLGFHFEDEKEDSVDENNLHIISASVGSISPLTSIRYGGHIRSLSSGCEFKRYSSLFSQFGRLNCSRDDPNLIRARSVSVQCLKTPSEAINPQSQADMVTRVFWIAVSLLESDYEHEFLMAIHLLNKVLSILDLSLHDSRDKLDKVLHRLKWNDFPGLQALLLKGLTNAATSEPSLHLLAKLTVFSNVGLVDPSQAAGFALNVLALLPHMLEHFDEPDEFSKTCAQNIVQVCGNSSNLAHLGKLFEMYIGKSYHRPRSTWLDSVYRYINDSYGHLTRSHVTFLLEVLERGPPAYNQVVLGMLCSVMRLADFSSPSMRHFQNDALKTIAKYLKGYLWKESLDILKMAVSRSSHLDTPPLRPASSVWTAYDSSWSAEAMMIKKDLPGRTLDFTFDLSTTPVIGRRSTPEPQVDSSKENKVLSPVATVDMSVWRKPHLSQRRTRERLVNVLTTCGHTVGLKQSPSVVFSSSSDLAVEKQGAGQQPSSEEASLVEGLTNETAKDELEPQQINVLTNFDFLYDDEAEDVMWGPDYEDRRLSYCSLDTGSLDRDLKSNLQTLECLSGSEQDLTPHDSSDDEDELSRSLVCSTLTAVTDNSTVLESSSESCANVTVVVIDNDAKTPEPGTHSRSPSVESSDSLPGASETSYSYKLFAVTEITWDSREEPEKLWTSHVGSIIKDNLGVTAVNTFSLFCCLYKSTRRKFYSLTQECCNYLVEDKFRDVTHHFQNCLEFLVSRGDCPFVFVDTETLNRTKLLERHKFAVLELHSHFSSYMQKSERTLECLDDVKLAVKRSSVGSHHEESEARLSPDPESQEVRQVQLCRSLYKAHFQFLLFCSTYVRLLESLVQAARQAEVNDLTQEVTEIRREVSSVLEHPLSEDTTFVKDYLEGESLTRDSAVQALVQQLSSRDIDRSIHLLRAFREKFGGEAFGVSDEDNLDSLVSFYCKHVAEKNVGSLVMSGPIQNFAALCRNLMEVNVAILAAVEDLNT</sequence>
<dbReference type="Pfam" id="PF14228">
    <property type="entry name" value="MOR2-PAG1_mid"/>
    <property type="match status" value="3"/>
</dbReference>
<dbReference type="GO" id="GO:0005938">
    <property type="term" value="C:cell cortex"/>
    <property type="evidence" value="ECO:0007669"/>
    <property type="project" value="TreeGrafter"/>
</dbReference>
<feature type="region of interest" description="Disordered" evidence="2">
    <location>
        <begin position="1601"/>
        <end position="1696"/>
    </location>
</feature>
<evidence type="ECO:0000259" key="4">
    <source>
        <dbReference type="PROSITE" id="PS50026"/>
    </source>
</evidence>
<keyword evidence="1" id="KW-0245">EGF-like domain</keyword>
<dbReference type="Proteomes" id="UP000225706">
    <property type="component" value="Unassembled WGS sequence"/>
</dbReference>
<dbReference type="InterPro" id="IPR006212">
    <property type="entry name" value="Furin_repeat"/>
</dbReference>
<evidence type="ECO:0000313" key="5">
    <source>
        <dbReference type="EMBL" id="PFX20752.1"/>
    </source>
</evidence>
<evidence type="ECO:0000313" key="6">
    <source>
        <dbReference type="Proteomes" id="UP000225706"/>
    </source>
</evidence>
<keyword evidence="6" id="KW-1185">Reference proteome</keyword>
<feature type="compositionally biased region" description="Acidic residues" evidence="2">
    <location>
        <begin position="1686"/>
        <end position="1696"/>
    </location>
</feature>
<protein>
    <submittedName>
        <fullName evidence="5">Protein furry-like</fullName>
    </submittedName>
</protein>
<dbReference type="GO" id="GO:0000902">
    <property type="term" value="P:cell morphogenesis"/>
    <property type="evidence" value="ECO:0007669"/>
    <property type="project" value="InterPro"/>
</dbReference>
<dbReference type="GO" id="GO:0031175">
    <property type="term" value="P:neuron projection development"/>
    <property type="evidence" value="ECO:0007669"/>
    <property type="project" value="TreeGrafter"/>
</dbReference>
<dbReference type="SUPFAM" id="SSF57196">
    <property type="entry name" value="EGF/Laminin"/>
    <property type="match status" value="1"/>
</dbReference>
<dbReference type="PROSITE" id="PS50026">
    <property type="entry name" value="EGF_3"/>
    <property type="match status" value="1"/>
</dbReference>
<dbReference type="Pfam" id="PF19421">
    <property type="entry name" value="Fry_C"/>
    <property type="match status" value="2"/>
</dbReference>
<keyword evidence="3" id="KW-0732">Signal</keyword>
<dbReference type="STRING" id="50429.A0A2B4RX04"/>
<dbReference type="CDD" id="cd00064">
    <property type="entry name" value="FU"/>
    <property type="match status" value="1"/>
</dbReference>
<dbReference type="Pfam" id="PF14222">
    <property type="entry name" value="MOR2-PAG1_N"/>
    <property type="match status" value="1"/>
</dbReference>